<evidence type="ECO:0000259" key="1">
    <source>
        <dbReference type="Pfam" id="PF20231"/>
    </source>
</evidence>
<dbReference type="GeneID" id="19306465"/>
<reference evidence="2 3" key="1">
    <citation type="journal article" date="2012" name="Science">
        <title>The Paleozoic origin of enzymatic lignin decomposition reconstructed from 31 fungal genomes.</title>
        <authorList>
            <person name="Floudas D."/>
            <person name="Binder M."/>
            <person name="Riley R."/>
            <person name="Barry K."/>
            <person name="Blanchette R.A."/>
            <person name="Henrissat B."/>
            <person name="Martinez A.T."/>
            <person name="Otillar R."/>
            <person name="Spatafora J.W."/>
            <person name="Yadav J.S."/>
            <person name="Aerts A."/>
            <person name="Benoit I."/>
            <person name="Boyd A."/>
            <person name="Carlson A."/>
            <person name="Copeland A."/>
            <person name="Coutinho P.M."/>
            <person name="de Vries R.P."/>
            <person name="Ferreira P."/>
            <person name="Findley K."/>
            <person name="Foster B."/>
            <person name="Gaskell J."/>
            <person name="Glotzer D."/>
            <person name="Gorecki P."/>
            <person name="Heitman J."/>
            <person name="Hesse C."/>
            <person name="Hori C."/>
            <person name="Igarashi K."/>
            <person name="Jurgens J.A."/>
            <person name="Kallen N."/>
            <person name="Kersten P."/>
            <person name="Kohler A."/>
            <person name="Kuees U."/>
            <person name="Kumar T.K.A."/>
            <person name="Kuo A."/>
            <person name="LaButti K."/>
            <person name="Larrondo L.F."/>
            <person name="Lindquist E."/>
            <person name="Ling A."/>
            <person name="Lombard V."/>
            <person name="Lucas S."/>
            <person name="Lundell T."/>
            <person name="Martin R."/>
            <person name="McLaughlin D.J."/>
            <person name="Morgenstern I."/>
            <person name="Morin E."/>
            <person name="Murat C."/>
            <person name="Nagy L.G."/>
            <person name="Nolan M."/>
            <person name="Ohm R.A."/>
            <person name="Patyshakuliyeva A."/>
            <person name="Rokas A."/>
            <person name="Ruiz-Duenas F.J."/>
            <person name="Sabat G."/>
            <person name="Salamov A."/>
            <person name="Samejima M."/>
            <person name="Schmutz J."/>
            <person name="Slot J.C."/>
            <person name="St John F."/>
            <person name="Stenlid J."/>
            <person name="Sun H."/>
            <person name="Sun S."/>
            <person name="Syed K."/>
            <person name="Tsang A."/>
            <person name="Wiebenga A."/>
            <person name="Young D."/>
            <person name="Pisabarro A."/>
            <person name="Eastwood D.C."/>
            <person name="Martin F."/>
            <person name="Cullen D."/>
            <person name="Grigoriev I.V."/>
            <person name="Hibbett D.S."/>
        </authorList>
    </citation>
    <scope>NUCLEOTIDE SEQUENCE [LARGE SCALE GENOMIC DNA]</scope>
    <source>
        <strain evidence="2 3">ATCC 11539</strain>
    </source>
</reference>
<dbReference type="KEGG" id="gtr:GLOTRDRAFT_46819"/>
<feature type="domain" description="DUF6589" evidence="1">
    <location>
        <begin position="2"/>
        <end position="319"/>
    </location>
</feature>
<protein>
    <recommendedName>
        <fullName evidence="1">DUF6589 domain-containing protein</fullName>
    </recommendedName>
</protein>
<gene>
    <name evidence="2" type="ORF">GLOTRDRAFT_46819</name>
</gene>
<name>S7PYU8_GLOTA</name>
<dbReference type="HOGENOM" id="CLU_736835_0_0_1"/>
<dbReference type="AlphaFoldDB" id="S7PYU8"/>
<dbReference type="OrthoDB" id="3040861at2759"/>
<dbReference type="eggNOG" id="ENOG502SJBV">
    <property type="taxonomic scope" value="Eukaryota"/>
</dbReference>
<sequence length="376" mass="42513">QTKYFPLRTTTVEENTIDGNNKFIEVTYFDQLGFTSEELCEFAIPTINDQATNSRIRSAKALRRGDVNAFTRLEPFQVAPGLFHLQMNLIWALLHVHRGSLNDEGSLSFFFTLLERTRLNGEHPDFYTLHSTLMQILDGLILSAWELECGYGSLAEFAASAPSKEKLREIAVRILKKHGDVPALAKPDDNTIPETDTKRCNVQLLFRDLSLVAVLDNAISEGDWGRIEDMLGTLAAMFRGAGPNKYSTEILYLIHNLQVVWTPDFANIMRDNLIINPTGRAGHAMGVDLNIEHQIGQQKVSGDNIHHHHHHHVSLFIGTLDTEGHPWKLGEARRHISMWNSHPRSKKITGKRFSYPLSRDNTPVNESLACCAKDRR</sequence>
<dbReference type="Proteomes" id="UP000030669">
    <property type="component" value="Unassembled WGS sequence"/>
</dbReference>
<keyword evidence="3" id="KW-1185">Reference proteome</keyword>
<evidence type="ECO:0000313" key="2">
    <source>
        <dbReference type="EMBL" id="EPQ52821.1"/>
    </source>
</evidence>
<dbReference type="OMA" id="DWSEEMA"/>
<dbReference type="Pfam" id="PF20231">
    <property type="entry name" value="DUF6589"/>
    <property type="match status" value="1"/>
</dbReference>
<proteinExistence type="predicted"/>
<dbReference type="RefSeq" id="XP_007868704.1">
    <property type="nucleotide sequence ID" value="XM_007870513.1"/>
</dbReference>
<dbReference type="InterPro" id="IPR046496">
    <property type="entry name" value="DUF6589"/>
</dbReference>
<accession>S7PYU8</accession>
<feature type="non-terminal residue" evidence="2">
    <location>
        <position position="1"/>
    </location>
</feature>
<organism evidence="2 3">
    <name type="scientific">Gloeophyllum trabeum (strain ATCC 11539 / FP-39264 / Madison 617)</name>
    <name type="common">Brown rot fungus</name>
    <dbReference type="NCBI Taxonomy" id="670483"/>
    <lineage>
        <taxon>Eukaryota</taxon>
        <taxon>Fungi</taxon>
        <taxon>Dikarya</taxon>
        <taxon>Basidiomycota</taxon>
        <taxon>Agaricomycotina</taxon>
        <taxon>Agaricomycetes</taxon>
        <taxon>Gloeophyllales</taxon>
        <taxon>Gloeophyllaceae</taxon>
        <taxon>Gloeophyllum</taxon>
    </lineage>
</organism>
<evidence type="ECO:0000313" key="3">
    <source>
        <dbReference type="Proteomes" id="UP000030669"/>
    </source>
</evidence>
<dbReference type="EMBL" id="KB469307">
    <property type="protein sequence ID" value="EPQ52821.1"/>
    <property type="molecule type" value="Genomic_DNA"/>
</dbReference>
<dbReference type="STRING" id="670483.S7PYU8"/>